<gene>
    <name evidence="1" type="ORF">D0Y96_18190</name>
</gene>
<comment type="caution">
    <text evidence="1">The sequence shown here is derived from an EMBL/GenBank/DDBJ whole genome shotgun (WGS) entry which is preliminary data.</text>
</comment>
<dbReference type="Proteomes" id="UP000264702">
    <property type="component" value="Unassembled WGS sequence"/>
</dbReference>
<keyword evidence="2" id="KW-1185">Reference proteome</keyword>
<organism evidence="1 2">
    <name type="scientific">Paracidobacterium acidisoli</name>
    <dbReference type="NCBI Taxonomy" id="2303751"/>
    <lineage>
        <taxon>Bacteria</taxon>
        <taxon>Pseudomonadati</taxon>
        <taxon>Acidobacteriota</taxon>
        <taxon>Terriglobia</taxon>
        <taxon>Terriglobales</taxon>
        <taxon>Acidobacteriaceae</taxon>
        <taxon>Paracidobacterium</taxon>
    </lineage>
</organism>
<dbReference type="AlphaFoldDB" id="A0A372IJN9"/>
<evidence type="ECO:0000313" key="2">
    <source>
        <dbReference type="Proteomes" id="UP000264702"/>
    </source>
</evidence>
<sequence length="662" mass="74192">MKNQKQAISGADVQNFMRFRKENSRMTRFGRWFLLVLCCCSLCQYFSPSASAERGYKSFEVAVYVPEYVVEQMKDSNYLQSTWKIINDQVKVDKVYLETYRSGRVADDQLLDQVKKFFVDRGVEVAGGIGLTVMESNNFQSFCYTDPKDRDFVKMLAQKTARHFDEIILDDFYFNNTKYDSDIAAKGSKSWAEFRLGLMDQVSRELIVDPAKAVNSKVKVIIKFPNWYEHFQGNGYDLKNEPGIFDEIWTGNETREADMTPQHLQQYQSYEIFRYFENISPGRNGGGWVDTGGIRYVDRYAEQLWDTMLAKAPSIMLFKWTELLNPAVAGQRQAWSDIHTSFDYQQLVNEYEKSHPGLHSTMAGVAGYALGGIDPVIGRLGNPIGIASYKPYNSSGEDFLQNYFGMMGIPIEMYPSFPADAKVVLLTQEAADDPQIVSKIKARLEAGKDVFITSGLVQALQDKGLGDLLSLRYTSRKAIVDQFAAGYGAPVEAGNKNGGILIPEIDFFTNDAVPLIRAGANGNSFPILLSDHYSKGVIYVLTIPDNFNDLYSYPSGIVSVLRENLLRDFPVRLDGPDKVSLFAYDNHTFVVESYLDQPVAVTVALTGGTTKITNMQTGDVTTGSASTPRRGFGGRIINTGPDRVNFQITIQPHSYAAFSETP</sequence>
<protein>
    <submittedName>
        <fullName evidence="1">Uncharacterized protein</fullName>
    </submittedName>
</protein>
<evidence type="ECO:0000313" key="1">
    <source>
        <dbReference type="EMBL" id="RFU15075.1"/>
    </source>
</evidence>
<name>A0A372IJN9_9BACT</name>
<proteinExistence type="predicted"/>
<accession>A0A372IJN9</accession>
<dbReference type="EMBL" id="QVQT01000007">
    <property type="protein sequence ID" value="RFU15075.1"/>
    <property type="molecule type" value="Genomic_DNA"/>
</dbReference>
<reference evidence="1 2" key="1">
    <citation type="submission" date="2018-08" db="EMBL/GenBank/DDBJ databases">
        <title>Acidipila sp. 4G-K13, an acidobacterium isolated from forest soil.</title>
        <authorList>
            <person name="Gao Z.-H."/>
            <person name="Qiu L.-H."/>
        </authorList>
    </citation>
    <scope>NUCLEOTIDE SEQUENCE [LARGE SCALE GENOMIC DNA]</scope>
    <source>
        <strain evidence="1 2">4G-K13</strain>
    </source>
</reference>